<protein>
    <submittedName>
        <fullName evidence="1">Uncharacterized protein</fullName>
    </submittedName>
</protein>
<comment type="caution">
    <text evidence="1">The sequence shown here is derived from an EMBL/GenBank/DDBJ whole genome shotgun (WGS) entry which is preliminary data.</text>
</comment>
<sequence length="81" mass="9817">MSDLNKPVILVKFSFDMHVMYEEMYRDDFEDLLHEFIYETHPIISYTKFGGMKACFVRDKLLHISEVPEIELEEWSDVFYD</sequence>
<evidence type="ECO:0000313" key="1">
    <source>
        <dbReference type="EMBL" id="RPF54757.1"/>
    </source>
</evidence>
<accession>A0A3N5BBG7</accession>
<organism evidence="1 2">
    <name type="scientific">Abyssicoccus albus</name>
    <dbReference type="NCBI Taxonomy" id="1817405"/>
    <lineage>
        <taxon>Bacteria</taxon>
        <taxon>Bacillati</taxon>
        <taxon>Bacillota</taxon>
        <taxon>Bacilli</taxon>
        <taxon>Bacillales</taxon>
        <taxon>Abyssicoccaceae</taxon>
    </lineage>
</organism>
<keyword evidence="2" id="KW-1185">Reference proteome</keyword>
<name>A0A3N5BBG7_9BACL</name>
<dbReference type="AlphaFoldDB" id="A0A3N5BBG7"/>
<dbReference type="Proteomes" id="UP000277108">
    <property type="component" value="Unassembled WGS sequence"/>
</dbReference>
<dbReference type="EMBL" id="RKRK01000006">
    <property type="protein sequence ID" value="RPF54757.1"/>
    <property type="molecule type" value="Genomic_DNA"/>
</dbReference>
<proteinExistence type="predicted"/>
<evidence type="ECO:0000313" key="2">
    <source>
        <dbReference type="Proteomes" id="UP000277108"/>
    </source>
</evidence>
<dbReference type="RefSeq" id="WP_123808640.1">
    <property type="nucleotide sequence ID" value="NZ_RKRK01000006.1"/>
</dbReference>
<reference evidence="1 2" key="1">
    <citation type="submission" date="2018-11" db="EMBL/GenBank/DDBJ databases">
        <title>Genomic Encyclopedia of Type Strains, Phase IV (KMG-IV): sequencing the most valuable type-strain genomes for metagenomic binning, comparative biology and taxonomic classification.</title>
        <authorList>
            <person name="Goeker M."/>
        </authorList>
    </citation>
    <scope>NUCLEOTIDE SEQUENCE [LARGE SCALE GENOMIC DNA]</scope>
    <source>
        <strain evidence="1 2">DSM 29158</strain>
    </source>
</reference>
<gene>
    <name evidence="1" type="ORF">EDD62_1718</name>
</gene>